<keyword evidence="1" id="KW-1133">Transmembrane helix</keyword>
<dbReference type="Gene3D" id="1.10.10.1450">
    <property type="match status" value="1"/>
</dbReference>
<evidence type="ECO:0000313" key="4">
    <source>
        <dbReference type="Proteomes" id="UP001235939"/>
    </source>
</evidence>
<keyword evidence="4" id="KW-1185">Reference proteome</keyword>
<dbReference type="InterPro" id="IPR052709">
    <property type="entry name" value="Transposase-MT_Hybrid"/>
</dbReference>
<keyword evidence="1" id="KW-0472">Membrane</keyword>
<organism evidence="3 4">
    <name type="scientific">Cordylochernes scorpioides</name>
    <dbReference type="NCBI Taxonomy" id="51811"/>
    <lineage>
        <taxon>Eukaryota</taxon>
        <taxon>Metazoa</taxon>
        <taxon>Ecdysozoa</taxon>
        <taxon>Arthropoda</taxon>
        <taxon>Chelicerata</taxon>
        <taxon>Arachnida</taxon>
        <taxon>Pseudoscorpiones</taxon>
        <taxon>Cheliferoidea</taxon>
        <taxon>Chernetidae</taxon>
        <taxon>Cordylochernes</taxon>
    </lineage>
</organism>
<keyword evidence="1" id="KW-0812">Transmembrane</keyword>
<feature type="domain" description="Mos1 transposase HTH" evidence="2">
    <location>
        <begin position="11"/>
        <end position="52"/>
    </location>
</feature>
<dbReference type="Proteomes" id="UP001235939">
    <property type="component" value="Chromosome 05"/>
</dbReference>
<protein>
    <recommendedName>
        <fullName evidence="2">Mos1 transposase HTH domain-containing protein</fullName>
    </recommendedName>
</protein>
<evidence type="ECO:0000259" key="2">
    <source>
        <dbReference type="Pfam" id="PF17906"/>
    </source>
</evidence>
<evidence type="ECO:0000256" key="1">
    <source>
        <dbReference type="SAM" id="Phobius"/>
    </source>
</evidence>
<dbReference type="PANTHER" id="PTHR46060:SF1">
    <property type="entry name" value="MARINER MOS1 TRANSPOSASE-LIKE PROTEIN"/>
    <property type="match status" value="1"/>
</dbReference>
<feature type="transmembrane region" description="Helical" evidence="1">
    <location>
        <begin position="648"/>
        <end position="668"/>
    </location>
</feature>
<reference evidence="3 4" key="1">
    <citation type="submission" date="2022-01" db="EMBL/GenBank/DDBJ databases">
        <title>A chromosomal length assembly of Cordylochernes scorpioides.</title>
        <authorList>
            <person name="Zeh D."/>
            <person name="Zeh J."/>
        </authorList>
    </citation>
    <scope>NUCLEOTIDE SEQUENCE [LARGE SCALE GENOMIC DNA]</scope>
    <source>
        <strain evidence="3">IN4F17</strain>
        <tissue evidence="3">Whole Body</tissue>
    </source>
</reference>
<dbReference type="Pfam" id="PF17906">
    <property type="entry name" value="HTH_48"/>
    <property type="match status" value="1"/>
</dbReference>
<feature type="transmembrane region" description="Helical" evidence="1">
    <location>
        <begin position="693"/>
        <end position="720"/>
    </location>
</feature>
<accession>A0ABY6KIL7</accession>
<evidence type="ECO:0000313" key="3">
    <source>
        <dbReference type="EMBL" id="UYV68453.1"/>
    </source>
</evidence>
<name>A0ABY6KIL7_9ARAC</name>
<proteinExistence type="predicted"/>
<sequence>MERSLEQLYAIKFCVRLGKNATETFQMLQKAFKDDCISRSQSGKWHKAFKEGREEIADEPRSGRPTTARTDEIVDRVLEVLRTDRRLSIQQIADTLHMSTFVVNRIVTEDLQMRKVFVKGSKTEQHLKKAIDLKQKLQNSLDKFSEIKIDDRKVFDPSGFSGSEESDEEELVEVPKKEGFEPVIPPHKRKDYGRSWEAEPSTSSKMADKKAEMLARAPRLPFDLDLYHWEEKEIIPPTIVKFDCSHKFWKPISNDTTDFVDKKKPWTKPTLSVPTFFDAALEYTKVAIIGSRVNAHSLDRILLPRGFCNRITPYQTINYAYSCHYDPSGRPRSYKTSLHRQTYSLIEWKHSSMKYQKDPTLLAELKAATGVDLTVPKKGQRKSKKKFPELTNLKTLNNTTRNRLEKKIFNKAPTCVMSRSTAERVASTLDKIDERKFDDKTSDTGGGGRDVLVVGGNFLRPTEGGFFLWKSGVFATFGVGIGLHWFLWILLSSLFHLSVQTVVYLLTCTLASTILSTLRTGESVISWDLWDQCYLMLDEPRCQLYPAVVVEGDTAGPKGWPLLDESKEELKEIIEKVKKKVKKSSWPSQNGPVIQGQSGIIENASWAFVIDHHCVSTMSQSIGLSEPYGLIDTKNGTCRKRALRPMHLAALASLMCAVSTGMTIGYSASTEPALHCGNTKPTELCLNADQMKWFLSIISIGGLVGCLLAGKCASSVYFIIRDFLPRRET</sequence>
<gene>
    <name evidence="3" type="ORF">LAZ67_5004372</name>
</gene>
<feature type="transmembrane region" description="Helical" evidence="1">
    <location>
        <begin position="467"/>
        <end position="491"/>
    </location>
</feature>
<dbReference type="PANTHER" id="PTHR46060">
    <property type="entry name" value="MARINER MOS1 TRANSPOSASE-LIKE PROTEIN"/>
    <property type="match status" value="1"/>
</dbReference>
<dbReference type="InterPro" id="IPR041426">
    <property type="entry name" value="Mos1_HTH"/>
</dbReference>
<dbReference type="EMBL" id="CP092867">
    <property type="protein sequence ID" value="UYV68453.1"/>
    <property type="molecule type" value="Genomic_DNA"/>
</dbReference>